<dbReference type="PROSITE" id="PS51257">
    <property type="entry name" value="PROKAR_LIPOPROTEIN"/>
    <property type="match status" value="1"/>
</dbReference>
<sequence>MKKATFLKNQLITSVAFYIIIVGGLLSACKNDKDEVAPAGAFAGKYTAEDSSSDTYIMTIEKKEGNKLIIHNFGGFMYVPIQATASGNNLTIPKQTFKESHFELTLKGTGNLAGDNLQIHYEASGSTNYEEDIWAVRK</sequence>
<accession>A0A7G7G9N8</accession>
<name>A0A7G7G9N8_9BACT</name>
<gene>
    <name evidence="1" type="ORF">HUW51_14500</name>
</gene>
<proteinExistence type="predicted"/>
<dbReference type="RefSeq" id="WP_185270354.1">
    <property type="nucleotide sequence ID" value="NZ_CP055156.1"/>
</dbReference>
<protein>
    <submittedName>
        <fullName evidence="1">Uncharacterized protein</fullName>
    </submittedName>
</protein>
<dbReference type="KEGG" id="aswu:HUW51_14500"/>
<evidence type="ECO:0000313" key="1">
    <source>
        <dbReference type="EMBL" id="QNF33872.1"/>
    </source>
</evidence>
<keyword evidence="2" id="KW-1185">Reference proteome</keyword>
<organism evidence="1 2">
    <name type="scientific">Adhaeribacter swui</name>
    <dbReference type="NCBI Taxonomy" id="2086471"/>
    <lineage>
        <taxon>Bacteria</taxon>
        <taxon>Pseudomonadati</taxon>
        <taxon>Bacteroidota</taxon>
        <taxon>Cytophagia</taxon>
        <taxon>Cytophagales</taxon>
        <taxon>Hymenobacteraceae</taxon>
        <taxon>Adhaeribacter</taxon>
    </lineage>
</organism>
<evidence type="ECO:0000313" key="2">
    <source>
        <dbReference type="Proteomes" id="UP000515237"/>
    </source>
</evidence>
<reference evidence="1 2" key="1">
    <citation type="journal article" date="2018" name="Int. J. Syst. Evol. Microbiol.">
        <title>Adhaeribacter swui sp. nov., isolated from wet mud.</title>
        <authorList>
            <person name="Kim D.U."/>
            <person name="Kim K.W."/>
            <person name="Kang M.S."/>
            <person name="Kim J.Y."/>
            <person name="Jang J.H."/>
            <person name="Kim M.K."/>
        </authorList>
    </citation>
    <scope>NUCLEOTIDE SEQUENCE [LARGE SCALE GENOMIC DNA]</scope>
    <source>
        <strain evidence="1 2">KCTC 52873</strain>
    </source>
</reference>
<dbReference type="Proteomes" id="UP000515237">
    <property type="component" value="Chromosome"/>
</dbReference>
<dbReference type="EMBL" id="CP055156">
    <property type="protein sequence ID" value="QNF33872.1"/>
    <property type="molecule type" value="Genomic_DNA"/>
</dbReference>
<dbReference type="AlphaFoldDB" id="A0A7G7G9N8"/>